<evidence type="ECO:0000313" key="5">
    <source>
        <dbReference type="EMBL" id="PWK49893.1"/>
    </source>
</evidence>
<dbReference type="InterPro" id="IPR047769">
    <property type="entry name" value="MFS_ArsJ"/>
</dbReference>
<feature type="transmembrane region" description="Helical" evidence="4">
    <location>
        <begin position="371"/>
        <end position="395"/>
    </location>
</feature>
<dbReference type="RefSeq" id="WP_109763681.1">
    <property type="nucleotide sequence ID" value="NZ_QGGU01000007.1"/>
</dbReference>
<feature type="transmembrane region" description="Helical" evidence="4">
    <location>
        <begin position="284"/>
        <end position="303"/>
    </location>
</feature>
<accession>A0A316FNR1</accession>
<dbReference type="Gene3D" id="1.20.1250.20">
    <property type="entry name" value="MFS general substrate transporter like domains"/>
    <property type="match status" value="2"/>
</dbReference>
<dbReference type="Pfam" id="PF07690">
    <property type="entry name" value="MFS_1"/>
    <property type="match status" value="1"/>
</dbReference>
<protein>
    <submittedName>
        <fullName evidence="5">MFS transporter</fullName>
    </submittedName>
</protein>
<dbReference type="GO" id="GO:0022857">
    <property type="term" value="F:transmembrane transporter activity"/>
    <property type="evidence" value="ECO:0007669"/>
    <property type="project" value="InterPro"/>
</dbReference>
<feature type="transmembrane region" description="Helical" evidence="4">
    <location>
        <begin position="44"/>
        <end position="65"/>
    </location>
</feature>
<sequence length="414" mass="45531">MTALKQYLIITFNYWSFTITDGALRMLVVLHFHQLGYSALEVAMLFLFYEFFGVVTNLVGGWLGARIGLNKTMNIGLFLQIMALSMLLLPEQYLLIPWVMTAQAVSGIAKDLNKMSAKSAIKSLVDSSHSSKLYRWVAFLTGSKNTLKGVGFFIGGALLTAYSFQGAILIMAIVLSAVWIVSILLLKQDIGKARFKPKFRDIFSKSHSINILSAARLFLFASRDVWFVVALPVFLSQQLNWAHAEVGAFFACWVIGYGIVQAIAPSITHRKNSSNSRSVNNKSLLIFWASVLTLVPAAIALSFDYFDVTWVIIIGLLIFAVAFAINSALHSYLIVHFASDEGVSLDVGFYYMANAMGRLVGTVLSGVVYQFFGLVACISISASFLMVTVLITLALKFEDSNSQDSNSQNSSSTV</sequence>
<feature type="transmembrane region" description="Helical" evidence="4">
    <location>
        <begin position="309"/>
        <end position="335"/>
    </location>
</feature>
<keyword evidence="1 4" id="KW-0812">Transmembrane</keyword>
<evidence type="ECO:0000256" key="3">
    <source>
        <dbReference type="ARBA" id="ARBA00023136"/>
    </source>
</evidence>
<dbReference type="InterPro" id="IPR036259">
    <property type="entry name" value="MFS_trans_sf"/>
</dbReference>
<evidence type="ECO:0000313" key="6">
    <source>
        <dbReference type="Proteomes" id="UP000245790"/>
    </source>
</evidence>
<dbReference type="PANTHER" id="PTHR23547">
    <property type="entry name" value="MAJOR FACILITATOR SUPERFAMILY DOMAIN, GENERAL SUBSTRATE TRANSPORTER"/>
    <property type="match status" value="1"/>
</dbReference>
<dbReference type="Proteomes" id="UP000245790">
    <property type="component" value="Unassembled WGS sequence"/>
</dbReference>
<dbReference type="AlphaFoldDB" id="A0A316FNR1"/>
<feature type="transmembrane region" description="Helical" evidence="4">
    <location>
        <begin position="12"/>
        <end position="32"/>
    </location>
</feature>
<dbReference type="EMBL" id="QGGU01000007">
    <property type="protein sequence ID" value="PWK49893.1"/>
    <property type="molecule type" value="Genomic_DNA"/>
</dbReference>
<feature type="transmembrane region" description="Helical" evidence="4">
    <location>
        <begin position="347"/>
        <end position="365"/>
    </location>
</feature>
<reference evidence="5 6" key="1">
    <citation type="submission" date="2018-05" db="EMBL/GenBank/DDBJ databases">
        <title>Genomic Encyclopedia of Type Strains, Phase IV (KMG-IV): sequencing the most valuable type-strain genomes for metagenomic binning, comparative biology and taxonomic classification.</title>
        <authorList>
            <person name="Goeker M."/>
        </authorList>
    </citation>
    <scope>NUCLEOTIDE SEQUENCE [LARGE SCALE GENOMIC DNA]</scope>
    <source>
        <strain evidence="5 6">DSM 25350</strain>
    </source>
</reference>
<name>A0A316FNR1_9GAMM</name>
<comment type="caution">
    <text evidence="5">The sequence shown here is derived from an EMBL/GenBank/DDBJ whole genome shotgun (WGS) entry which is preliminary data.</text>
</comment>
<keyword evidence="3 4" id="KW-0472">Membrane</keyword>
<gene>
    <name evidence="5" type="ORF">C8D97_10754</name>
</gene>
<keyword evidence="2 4" id="KW-1133">Transmembrane helix</keyword>
<dbReference type="OrthoDB" id="186809at2"/>
<dbReference type="PANTHER" id="PTHR23547:SF1">
    <property type="entry name" value="MAJOR FACILITATOR SUPERFAMILY MFS_1"/>
    <property type="match status" value="1"/>
</dbReference>
<evidence type="ECO:0000256" key="4">
    <source>
        <dbReference type="SAM" id="Phobius"/>
    </source>
</evidence>
<dbReference type="InterPro" id="IPR011701">
    <property type="entry name" value="MFS"/>
</dbReference>
<dbReference type="SUPFAM" id="SSF103473">
    <property type="entry name" value="MFS general substrate transporter"/>
    <property type="match status" value="1"/>
</dbReference>
<evidence type="ECO:0000256" key="2">
    <source>
        <dbReference type="ARBA" id="ARBA00022989"/>
    </source>
</evidence>
<proteinExistence type="predicted"/>
<feature type="transmembrane region" description="Helical" evidence="4">
    <location>
        <begin position="246"/>
        <end position="264"/>
    </location>
</feature>
<feature type="transmembrane region" description="Helical" evidence="4">
    <location>
        <begin position="72"/>
        <end position="89"/>
    </location>
</feature>
<evidence type="ECO:0000256" key="1">
    <source>
        <dbReference type="ARBA" id="ARBA00022692"/>
    </source>
</evidence>
<feature type="transmembrane region" description="Helical" evidence="4">
    <location>
        <begin position="164"/>
        <end position="186"/>
    </location>
</feature>
<keyword evidence="6" id="KW-1185">Reference proteome</keyword>
<dbReference type="NCBIfam" id="NF033734">
    <property type="entry name" value="MFS_ArsJ"/>
    <property type="match status" value="1"/>
</dbReference>
<organism evidence="5 6">
    <name type="scientific">Pleionea mediterranea</name>
    <dbReference type="NCBI Taxonomy" id="523701"/>
    <lineage>
        <taxon>Bacteria</taxon>
        <taxon>Pseudomonadati</taxon>
        <taxon>Pseudomonadota</taxon>
        <taxon>Gammaproteobacteria</taxon>
        <taxon>Oceanospirillales</taxon>
        <taxon>Pleioneaceae</taxon>
        <taxon>Pleionea</taxon>
    </lineage>
</organism>